<dbReference type="Proteomes" id="UP001372338">
    <property type="component" value="Unassembled WGS sequence"/>
</dbReference>
<dbReference type="Pfam" id="PF20167">
    <property type="entry name" value="Transposase_32"/>
    <property type="match status" value="1"/>
</dbReference>
<protein>
    <recommendedName>
        <fullName evidence="3">Putative plant transposon protein domain-containing protein</fullName>
    </recommendedName>
</protein>
<feature type="coiled-coil region" evidence="1">
    <location>
        <begin position="375"/>
        <end position="402"/>
    </location>
</feature>
<proteinExistence type="predicted"/>
<sequence>MASSSDRRKGKKPRMEEPIEEDDDFYHRANCIERERKFASNDYATQSWVSEAYLNSRGFPFVDALKTQKLMSFISFNGPIYIRLVRQFYANFGPVGNSYETSVLGKRFEVTPKALFQVFGISRSGEGTSKGDVDPIFRKLLRPDRAYLKGKKRANQMTADNRVLHYIVSHILLPQTSPNYSRPIQIELRAMDAILNGNVLNWASIILAKMNQASDSKPKQHLPYPMHVCRLLQHFDVQIPEIESVVRLPEKTHAFSDISLGKMDIEYYGNRCLYFDEAAILKAQGNVQQAADQLGVDSQQLEEEQAAFDQQAGGSGSVPHDDPTDGINFDISESWNSQFAQHRVYMDERLDIFDGKFASMGHQAEEFRNIMTGQADRIDGRLDALEIQAQEQRATLFDMRAQMDLQHSALQAYWFIQDLRGSQARAKRFLALVELLEVPRSKIRRDSSSPNQVGVEISRVWYTLEKDSFNTPSPTHQNYSTTCQDSCHYSFLLLFHLQLPLSFSFILQKKEKNREKVGLKIRYIYF</sequence>
<dbReference type="AlphaFoldDB" id="A0AAN9ELX0"/>
<feature type="region of interest" description="Disordered" evidence="2">
    <location>
        <begin position="1"/>
        <end position="21"/>
    </location>
</feature>
<evidence type="ECO:0000313" key="4">
    <source>
        <dbReference type="EMBL" id="KAK7259611.1"/>
    </source>
</evidence>
<comment type="caution">
    <text evidence="4">The sequence shown here is derived from an EMBL/GenBank/DDBJ whole genome shotgun (WGS) entry which is preliminary data.</text>
</comment>
<evidence type="ECO:0000256" key="2">
    <source>
        <dbReference type="SAM" id="MobiDB-lite"/>
    </source>
</evidence>
<evidence type="ECO:0000259" key="3">
    <source>
        <dbReference type="Pfam" id="PF20167"/>
    </source>
</evidence>
<feature type="domain" description="Putative plant transposon protein" evidence="3">
    <location>
        <begin position="69"/>
        <end position="237"/>
    </location>
</feature>
<feature type="region of interest" description="Disordered" evidence="2">
    <location>
        <begin position="303"/>
        <end position="323"/>
    </location>
</feature>
<accession>A0AAN9ELX0</accession>
<reference evidence="4 5" key="1">
    <citation type="submission" date="2024-01" db="EMBL/GenBank/DDBJ databases">
        <title>The genomes of 5 underutilized Papilionoideae crops provide insights into root nodulation and disease resistanc.</title>
        <authorList>
            <person name="Yuan L."/>
        </authorList>
    </citation>
    <scope>NUCLEOTIDE SEQUENCE [LARGE SCALE GENOMIC DNA]</scope>
    <source>
        <strain evidence="4">ZHUSHIDOU_FW_LH</strain>
        <tissue evidence="4">Leaf</tissue>
    </source>
</reference>
<evidence type="ECO:0000313" key="5">
    <source>
        <dbReference type="Proteomes" id="UP001372338"/>
    </source>
</evidence>
<gene>
    <name evidence="4" type="ORF">RIF29_25221</name>
</gene>
<name>A0AAN9ELX0_CROPI</name>
<evidence type="ECO:0000256" key="1">
    <source>
        <dbReference type="SAM" id="Coils"/>
    </source>
</evidence>
<dbReference type="InterPro" id="IPR046796">
    <property type="entry name" value="Transposase_32_dom"/>
</dbReference>
<organism evidence="4 5">
    <name type="scientific">Crotalaria pallida</name>
    <name type="common">Smooth rattlebox</name>
    <name type="synonym">Crotalaria striata</name>
    <dbReference type="NCBI Taxonomy" id="3830"/>
    <lineage>
        <taxon>Eukaryota</taxon>
        <taxon>Viridiplantae</taxon>
        <taxon>Streptophyta</taxon>
        <taxon>Embryophyta</taxon>
        <taxon>Tracheophyta</taxon>
        <taxon>Spermatophyta</taxon>
        <taxon>Magnoliopsida</taxon>
        <taxon>eudicotyledons</taxon>
        <taxon>Gunneridae</taxon>
        <taxon>Pentapetalae</taxon>
        <taxon>rosids</taxon>
        <taxon>fabids</taxon>
        <taxon>Fabales</taxon>
        <taxon>Fabaceae</taxon>
        <taxon>Papilionoideae</taxon>
        <taxon>50 kb inversion clade</taxon>
        <taxon>genistoids sensu lato</taxon>
        <taxon>core genistoids</taxon>
        <taxon>Crotalarieae</taxon>
        <taxon>Crotalaria</taxon>
    </lineage>
</organism>
<keyword evidence="5" id="KW-1185">Reference proteome</keyword>
<dbReference type="EMBL" id="JAYWIO010000005">
    <property type="protein sequence ID" value="KAK7259611.1"/>
    <property type="molecule type" value="Genomic_DNA"/>
</dbReference>
<keyword evidence="1" id="KW-0175">Coiled coil</keyword>